<sequence length="123" mass="13986">MILYSIIESPLHPQLSSFYKQHGIDELRLNSVRKAIQSLKKQPPEYVVADFIYGYGNNYAGVNISNLDVFLYSLAKYAPDCKVLVCYEKADKEYVAKLKTLLPAIETLMYPVVEKQLLPLLGL</sequence>
<name>A0A3B0ZUT4_9ZZZZ</name>
<reference evidence="1" key="1">
    <citation type="submission" date="2018-06" db="EMBL/GenBank/DDBJ databases">
        <authorList>
            <person name="Zhirakovskaya E."/>
        </authorList>
    </citation>
    <scope>NUCLEOTIDE SEQUENCE</scope>
</reference>
<dbReference type="EMBL" id="UOFR01000009">
    <property type="protein sequence ID" value="VAW91107.1"/>
    <property type="molecule type" value="Genomic_DNA"/>
</dbReference>
<dbReference type="AlphaFoldDB" id="A0A3B0ZUT4"/>
<organism evidence="1">
    <name type="scientific">hydrothermal vent metagenome</name>
    <dbReference type="NCBI Taxonomy" id="652676"/>
    <lineage>
        <taxon>unclassified sequences</taxon>
        <taxon>metagenomes</taxon>
        <taxon>ecological metagenomes</taxon>
    </lineage>
</organism>
<evidence type="ECO:0000313" key="1">
    <source>
        <dbReference type="EMBL" id="VAW91107.1"/>
    </source>
</evidence>
<accession>A0A3B0ZUT4</accession>
<gene>
    <name evidence="1" type="ORF">MNBD_GAMMA21-2109</name>
</gene>
<protein>
    <submittedName>
        <fullName evidence="1">Uncharacterized protein</fullName>
    </submittedName>
</protein>
<proteinExistence type="predicted"/>